<name>A0ABV2PDC9_9BACI</name>
<gene>
    <name evidence="2" type="ORF">ABIA69_000088</name>
</gene>
<evidence type="ECO:0000256" key="1">
    <source>
        <dbReference type="SAM" id="Coils"/>
    </source>
</evidence>
<comment type="caution">
    <text evidence="2">The sequence shown here is derived from an EMBL/GenBank/DDBJ whole genome shotgun (WGS) entry which is preliminary data.</text>
</comment>
<feature type="coiled-coil region" evidence="1">
    <location>
        <begin position="104"/>
        <end position="131"/>
    </location>
</feature>
<proteinExistence type="predicted"/>
<dbReference type="Pfam" id="PF01527">
    <property type="entry name" value="HTH_Tnp_1"/>
    <property type="match status" value="1"/>
</dbReference>
<protein>
    <submittedName>
        <fullName evidence="2">Transposase</fullName>
    </submittedName>
</protein>
<dbReference type="Gene3D" id="1.10.10.60">
    <property type="entry name" value="Homeodomain-like"/>
    <property type="match status" value="1"/>
</dbReference>
<dbReference type="EMBL" id="JBEPSB010000001">
    <property type="protein sequence ID" value="MET4558945.1"/>
    <property type="molecule type" value="Genomic_DNA"/>
</dbReference>
<dbReference type="InterPro" id="IPR009057">
    <property type="entry name" value="Homeodomain-like_sf"/>
</dbReference>
<sequence length="133" mass="15382">MSIARVEDVIGVSINNGHVKMSVCMIVIITLEDVFTINKRPTPEYRAYVVKLVVEEGHKATQLAFELGIGESTIRRWVKEYREQKAAETQGIQYVTPTEFKRMQNDYDKRLRALEEENAILKKAMHIFAKNRP</sequence>
<evidence type="ECO:0000313" key="2">
    <source>
        <dbReference type="EMBL" id="MET4558945.1"/>
    </source>
</evidence>
<accession>A0ABV2PDC9</accession>
<dbReference type="Proteomes" id="UP001549363">
    <property type="component" value="Unassembled WGS sequence"/>
</dbReference>
<evidence type="ECO:0000313" key="3">
    <source>
        <dbReference type="Proteomes" id="UP001549363"/>
    </source>
</evidence>
<reference evidence="2 3" key="1">
    <citation type="submission" date="2024-06" db="EMBL/GenBank/DDBJ databases">
        <title>Sorghum-associated microbial communities from plants grown in Nebraska, USA.</title>
        <authorList>
            <person name="Schachtman D."/>
        </authorList>
    </citation>
    <scope>NUCLEOTIDE SEQUENCE [LARGE SCALE GENOMIC DNA]</scope>
    <source>
        <strain evidence="2 3">736</strain>
    </source>
</reference>
<keyword evidence="1" id="KW-0175">Coiled coil</keyword>
<dbReference type="InterPro" id="IPR002514">
    <property type="entry name" value="Transposase_8"/>
</dbReference>
<keyword evidence="3" id="KW-1185">Reference proteome</keyword>
<organism evidence="2 3">
    <name type="scientific">Lysinibacillus parviboronicapiens</name>
    <dbReference type="NCBI Taxonomy" id="436516"/>
    <lineage>
        <taxon>Bacteria</taxon>
        <taxon>Bacillati</taxon>
        <taxon>Bacillota</taxon>
        <taxon>Bacilli</taxon>
        <taxon>Bacillales</taxon>
        <taxon>Bacillaceae</taxon>
        <taxon>Lysinibacillus</taxon>
    </lineage>
</organism>
<dbReference type="SUPFAM" id="SSF46689">
    <property type="entry name" value="Homeodomain-like"/>
    <property type="match status" value="1"/>
</dbReference>